<evidence type="ECO:0000256" key="4">
    <source>
        <dbReference type="ARBA" id="ARBA00022989"/>
    </source>
</evidence>
<evidence type="ECO:0000256" key="1">
    <source>
        <dbReference type="ARBA" id="ARBA00004141"/>
    </source>
</evidence>
<keyword evidence="8" id="KW-0732">Signal</keyword>
<dbReference type="EMBL" id="JAGTXO010000004">
    <property type="protein sequence ID" value="KAG8468452.1"/>
    <property type="molecule type" value="Genomic_DNA"/>
</dbReference>
<evidence type="ECO:0000256" key="3">
    <source>
        <dbReference type="ARBA" id="ARBA00022692"/>
    </source>
</evidence>
<evidence type="ECO:0000256" key="2">
    <source>
        <dbReference type="ARBA" id="ARBA00006824"/>
    </source>
</evidence>
<accession>A0A8J5XU50</accession>
<evidence type="ECO:0000256" key="7">
    <source>
        <dbReference type="SAM" id="MobiDB-lite"/>
    </source>
</evidence>
<gene>
    <name evidence="9" type="ORF">KFE25_013535</name>
</gene>
<proteinExistence type="inferred from homology"/>
<sequence length="283" mass="29275">MRLALVQTLVLVALAPAAAFSGATALRAARLTARISAPRMRVGGGSPRGRGTFPRPAGGSAWPSSARRGPQDGGAAGGGGGRDGGGGTSRGAGPGDSDEPSEPGLAAVGALWAGYLALLKSKPVVTKALTSLLGFGLGDVLAQCCIEKKASLDWPRLARFSSAGLLIHGPMGHWFYGNLDSLIPGASARKVAIKVFVDQVVHAPIFGACFFSYLAALEGKGPVMVAKRVKHELMTQLAGSWKVWPLAHAVNFAFVPTNQRILYINSIQIGYNMFLSTIGSRGA</sequence>
<evidence type="ECO:0000256" key="8">
    <source>
        <dbReference type="SAM" id="SignalP"/>
    </source>
</evidence>
<evidence type="ECO:0008006" key="11">
    <source>
        <dbReference type="Google" id="ProtNLM"/>
    </source>
</evidence>
<comment type="similarity">
    <text evidence="2 6">Belongs to the peroxisomal membrane protein PXMP2/4 family.</text>
</comment>
<evidence type="ECO:0000256" key="6">
    <source>
        <dbReference type="RuleBase" id="RU363053"/>
    </source>
</evidence>
<keyword evidence="4" id="KW-1133">Transmembrane helix</keyword>
<reference evidence="9" key="1">
    <citation type="submission" date="2021-05" db="EMBL/GenBank/DDBJ databases">
        <title>The genome of the haptophyte Pavlova lutheri (Diacronema luteri, Pavlovales) - a model for lipid biosynthesis in eukaryotic algae.</title>
        <authorList>
            <person name="Hulatt C.J."/>
            <person name="Posewitz M.C."/>
        </authorList>
    </citation>
    <scope>NUCLEOTIDE SEQUENCE</scope>
    <source>
        <strain evidence="9">NIVA-4/92</strain>
    </source>
</reference>
<dbReference type="OrthoDB" id="430207at2759"/>
<feature type="signal peptide" evidence="8">
    <location>
        <begin position="1"/>
        <end position="19"/>
    </location>
</feature>
<feature type="compositionally biased region" description="Gly residues" evidence="7">
    <location>
        <begin position="71"/>
        <end position="94"/>
    </location>
</feature>
<feature type="chain" id="PRO_5035203585" description="Peroxisomal membrane protein MPV17" evidence="8">
    <location>
        <begin position="20"/>
        <end position="283"/>
    </location>
</feature>
<evidence type="ECO:0000313" key="10">
    <source>
        <dbReference type="Proteomes" id="UP000751190"/>
    </source>
</evidence>
<evidence type="ECO:0000256" key="5">
    <source>
        <dbReference type="ARBA" id="ARBA00023136"/>
    </source>
</evidence>
<keyword evidence="10" id="KW-1185">Reference proteome</keyword>
<dbReference type="PANTHER" id="PTHR11266:SF17">
    <property type="entry name" value="PROTEIN MPV17"/>
    <property type="match status" value="1"/>
</dbReference>
<protein>
    <recommendedName>
        <fullName evidence="11">Peroxisomal membrane protein MPV17</fullName>
    </recommendedName>
</protein>
<dbReference type="InterPro" id="IPR007248">
    <property type="entry name" value="Mpv17_PMP22"/>
</dbReference>
<comment type="subcellular location">
    <subcellularLocation>
        <location evidence="1">Membrane</location>
        <topology evidence="1">Multi-pass membrane protein</topology>
    </subcellularLocation>
</comment>
<name>A0A8J5XU50_DIALT</name>
<feature type="region of interest" description="Disordered" evidence="7">
    <location>
        <begin position="39"/>
        <end position="103"/>
    </location>
</feature>
<dbReference type="OMA" id="HTINFRF"/>
<dbReference type="GO" id="GO:0005737">
    <property type="term" value="C:cytoplasm"/>
    <property type="evidence" value="ECO:0007669"/>
    <property type="project" value="TreeGrafter"/>
</dbReference>
<keyword evidence="3" id="KW-0812">Transmembrane</keyword>
<dbReference type="GO" id="GO:0016020">
    <property type="term" value="C:membrane"/>
    <property type="evidence" value="ECO:0007669"/>
    <property type="project" value="UniProtKB-SubCell"/>
</dbReference>
<dbReference type="PANTHER" id="PTHR11266">
    <property type="entry name" value="PEROXISOMAL MEMBRANE PROTEIN 2, PXMP2 MPV17"/>
    <property type="match status" value="1"/>
</dbReference>
<comment type="caution">
    <text evidence="9">The sequence shown here is derived from an EMBL/GenBank/DDBJ whole genome shotgun (WGS) entry which is preliminary data.</text>
</comment>
<dbReference type="Proteomes" id="UP000751190">
    <property type="component" value="Unassembled WGS sequence"/>
</dbReference>
<dbReference type="AlphaFoldDB" id="A0A8J5XU50"/>
<organism evidence="9 10">
    <name type="scientific">Diacronema lutheri</name>
    <name type="common">Unicellular marine alga</name>
    <name type="synonym">Monochrysis lutheri</name>
    <dbReference type="NCBI Taxonomy" id="2081491"/>
    <lineage>
        <taxon>Eukaryota</taxon>
        <taxon>Haptista</taxon>
        <taxon>Haptophyta</taxon>
        <taxon>Pavlovophyceae</taxon>
        <taxon>Pavlovales</taxon>
        <taxon>Pavlovaceae</taxon>
        <taxon>Diacronema</taxon>
    </lineage>
</organism>
<keyword evidence="5" id="KW-0472">Membrane</keyword>
<evidence type="ECO:0000313" key="9">
    <source>
        <dbReference type="EMBL" id="KAG8468452.1"/>
    </source>
</evidence>
<dbReference type="Pfam" id="PF04117">
    <property type="entry name" value="Mpv17_PMP22"/>
    <property type="match status" value="1"/>
</dbReference>